<accession>A0AAW2ZCP4</accession>
<feature type="region of interest" description="Disordered" evidence="1">
    <location>
        <begin position="91"/>
        <end position="137"/>
    </location>
</feature>
<evidence type="ECO:0000256" key="1">
    <source>
        <dbReference type="SAM" id="MobiDB-lite"/>
    </source>
</evidence>
<sequence>MAEVSTGDKILGKIKEGVGKVTGDKDLKEEGKAVHKTEKDLEKVDKQHDKVAKQSEKVYENAAKGGVNDPSNVTVGEKLTGALKQGVGSLIGDKDMEKEGKAVSKAEEAHEKLEKQQDKLHDKQGDLAKHSTQAKLN</sequence>
<dbReference type="AlphaFoldDB" id="A0AAW2ZCP4"/>
<dbReference type="InterPro" id="IPR036629">
    <property type="entry name" value="YjbJ_sf"/>
</dbReference>
<reference evidence="2 3" key="1">
    <citation type="submission" date="2024-03" db="EMBL/GenBank/DDBJ databases">
        <title>The Acrasis kona genome and developmental transcriptomes reveal deep origins of eukaryotic multicellular pathways.</title>
        <authorList>
            <person name="Sheikh S."/>
            <person name="Fu C.-J."/>
            <person name="Brown M.W."/>
            <person name="Baldauf S.L."/>
        </authorList>
    </citation>
    <scope>NUCLEOTIDE SEQUENCE [LARGE SCALE GENOMIC DNA]</scope>
    <source>
        <strain evidence="2 3">ATCC MYA-3509</strain>
    </source>
</reference>
<proteinExistence type="predicted"/>
<dbReference type="Proteomes" id="UP001431209">
    <property type="component" value="Unassembled WGS sequence"/>
</dbReference>
<dbReference type="SUPFAM" id="SSF69047">
    <property type="entry name" value="Hypothetical protein YjbJ"/>
    <property type="match status" value="1"/>
</dbReference>
<feature type="compositionally biased region" description="Basic and acidic residues" evidence="1">
    <location>
        <begin position="92"/>
        <end position="129"/>
    </location>
</feature>
<organism evidence="2 3">
    <name type="scientific">Acrasis kona</name>
    <dbReference type="NCBI Taxonomy" id="1008807"/>
    <lineage>
        <taxon>Eukaryota</taxon>
        <taxon>Discoba</taxon>
        <taxon>Heterolobosea</taxon>
        <taxon>Tetramitia</taxon>
        <taxon>Eutetramitia</taxon>
        <taxon>Acrasidae</taxon>
        <taxon>Acrasis</taxon>
    </lineage>
</organism>
<gene>
    <name evidence="2" type="ORF">AKO1_012176</name>
</gene>
<evidence type="ECO:0000313" key="3">
    <source>
        <dbReference type="Proteomes" id="UP001431209"/>
    </source>
</evidence>
<protein>
    <recommendedName>
        <fullName evidence="4">CsbD family protein</fullName>
    </recommendedName>
</protein>
<evidence type="ECO:0000313" key="2">
    <source>
        <dbReference type="EMBL" id="KAL0487210.1"/>
    </source>
</evidence>
<comment type="caution">
    <text evidence="2">The sequence shown here is derived from an EMBL/GenBank/DDBJ whole genome shotgun (WGS) entry which is preliminary data.</text>
</comment>
<dbReference type="EMBL" id="JAOPGA020001316">
    <property type="protein sequence ID" value="KAL0487210.1"/>
    <property type="molecule type" value="Genomic_DNA"/>
</dbReference>
<evidence type="ECO:0008006" key="4">
    <source>
        <dbReference type="Google" id="ProtNLM"/>
    </source>
</evidence>
<name>A0AAW2ZCP4_9EUKA</name>
<keyword evidence="3" id="KW-1185">Reference proteome</keyword>